<dbReference type="GO" id="GO:0005634">
    <property type="term" value="C:nucleus"/>
    <property type="evidence" value="ECO:0007669"/>
    <property type="project" value="TreeGrafter"/>
</dbReference>
<dbReference type="InterPro" id="IPR038765">
    <property type="entry name" value="Papain-like_cys_pep_sf"/>
</dbReference>
<accession>A0A3P8XE13</accession>
<evidence type="ECO:0000259" key="2">
    <source>
        <dbReference type="PROSITE" id="PS50235"/>
    </source>
</evidence>
<dbReference type="PANTHER" id="PTHR24006:SF899">
    <property type="entry name" value="UBIQUITIN CARBOXYL-TERMINAL HYDROLASE"/>
    <property type="match status" value="1"/>
</dbReference>
<dbReference type="InterPro" id="IPR001394">
    <property type="entry name" value="Peptidase_C19_UCH"/>
</dbReference>
<sequence length="589" mass="68448">MAINSANSRLFGAVNNFFIRACSPLSVNGPLALFITGPEYHGLKNPGAMCYLNSVLQVLFMTEDFREAVESHCEENYIIDLQLHQLFSNLKENESNTKDVMSTLGIENLYEQRDAAEYFEKILSMVNPEVSKIFKGELRHITTCFSKHVTSDETGPFWTLPLPIADPLDSSNTYCVKDGFNNFFKSSTVSGENQMYCDECDKKADATIECRMEHHPDILILLLKRFEFDYDSMAYVKINRCVEVPHTLQTEKNLYELYAVVDHFGSLSGGHYIAKIKSFEDHNWYIFNDSFVNKLNPQPNSTMIERSQSAYLLVYRKSHVKNDHATDQVQVPPSEGGVNKEDGEHVEMKTSGVNINGGVEQKEHEHAVRRKEQLRHLRKPDTGTDTVIDKTKPIYCGLFEESVEYIAHRRQDVDEDKYLVSVTDVTLQQTPETQQKLGKLRVYHYDYILPVRSSLREKDNFVEKGPKGNFVEKGERDNVVEKGIRILWRQGKGTILWRKGNRIMLWRKGNRIMWRKGNGIMWTRRAGVMLWRKGNRIMWQRKGNSIKWRKGNWIMLWRKGKRIMWTKGEGVMLWRNGSRIMWRNGSRIM</sequence>
<keyword evidence="1" id="KW-0788">Thiol protease</keyword>
<comment type="similarity">
    <text evidence="1">Belongs to the peptidase C19 family.</text>
</comment>
<dbReference type="Bgee" id="ENSELUG00000003266">
    <property type="expression patterns" value="Expressed in spleen and 12 other cell types or tissues"/>
</dbReference>
<protein>
    <recommendedName>
        <fullName evidence="1">Ubiquitin carboxyl-terminal hydrolase</fullName>
        <ecNumber evidence="1">3.4.19.12</ecNumber>
    </recommendedName>
</protein>
<dbReference type="GO" id="GO:0005829">
    <property type="term" value="C:cytosol"/>
    <property type="evidence" value="ECO:0007669"/>
    <property type="project" value="TreeGrafter"/>
</dbReference>
<comment type="catalytic activity">
    <reaction evidence="1">
        <text>Thiol-dependent hydrolysis of ester, thioester, amide, peptide and isopeptide bonds formed by the C-terminal Gly of ubiquitin (a 76-residue protein attached to proteins as an intracellular targeting signal).</text>
        <dbReference type="EC" id="3.4.19.12"/>
    </reaction>
</comment>
<reference evidence="3" key="2">
    <citation type="submission" date="2020-02" db="EMBL/GenBank/DDBJ databases">
        <title>Esox lucius (northern pike) genome, fEsoLuc1, primary haplotype.</title>
        <authorList>
            <person name="Myers G."/>
            <person name="Karagic N."/>
            <person name="Meyer A."/>
            <person name="Pippel M."/>
            <person name="Reichard M."/>
            <person name="Winkler S."/>
            <person name="Tracey A."/>
            <person name="Sims Y."/>
            <person name="Howe K."/>
            <person name="Rhie A."/>
            <person name="Formenti G."/>
            <person name="Durbin R."/>
            <person name="Fedrigo O."/>
            <person name="Jarvis E.D."/>
        </authorList>
    </citation>
    <scope>NUCLEOTIDE SEQUENCE [LARGE SCALE GENOMIC DNA]</scope>
</reference>
<dbReference type="SUPFAM" id="SSF54001">
    <property type="entry name" value="Cysteine proteinases"/>
    <property type="match status" value="1"/>
</dbReference>
<keyword evidence="1" id="KW-0645">Protease</keyword>
<dbReference type="GO" id="GO:0016579">
    <property type="term" value="P:protein deubiquitination"/>
    <property type="evidence" value="ECO:0007669"/>
    <property type="project" value="InterPro"/>
</dbReference>
<gene>
    <name evidence="3" type="primary">PLOD2</name>
</gene>
<dbReference type="PANTHER" id="PTHR24006">
    <property type="entry name" value="UBIQUITIN CARBOXYL-TERMINAL HYDROLASE"/>
    <property type="match status" value="1"/>
</dbReference>
<dbReference type="Ensembl" id="ENSELUT00000016713.3">
    <property type="protein sequence ID" value="ENSELUP00000001843.2"/>
    <property type="gene ID" value="ENSELUG00000003266.3"/>
</dbReference>
<dbReference type="PROSITE" id="PS00972">
    <property type="entry name" value="USP_1"/>
    <property type="match status" value="1"/>
</dbReference>
<dbReference type="GeneTree" id="ENSGT00940000174573"/>
<evidence type="ECO:0000313" key="4">
    <source>
        <dbReference type="Proteomes" id="UP000265140"/>
    </source>
</evidence>
<feature type="domain" description="USP" evidence="2">
    <location>
        <begin position="41"/>
        <end position="318"/>
    </location>
</feature>
<reference evidence="3" key="3">
    <citation type="submission" date="2025-08" db="UniProtKB">
        <authorList>
            <consortium name="Ensembl"/>
        </authorList>
    </citation>
    <scope>IDENTIFICATION</scope>
</reference>
<dbReference type="InterPro" id="IPR018200">
    <property type="entry name" value="USP_CS"/>
</dbReference>
<organism evidence="3 4">
    <name type="scientific">Esox lucius</name>
    <name type="common">Northern pike</name>
    <dbReference type="NCBI Taxonomy" id="8010"/>
    <lineage>
        <taxon>Eukaryota</taxon>
        <taxon>Metazoa</taxon>
        <taxon>Chordata</taxon>
        <taxon>Craniata</taxon>
        <taxon>Vertebrata</taxon>
        <taxon>Euteleostomi</taxon>
        <taxon>Actinopterygii</taxon>
        <taxon>Neopterygii</taxon>
        <taxon>Teleostei</taxon>
        <taxon>Protacanthopterygii</taxon>
        <taxon>Esociformes</taxon>
        <taxon>Esocidae</taxon>
        <taxon>Esox</taxon>
    </lineage>
</organism>
<dbReference type="Proteomes" id="UP000265140">
    <property type="component" value="Chromosome 24"/>
</dbReference>
<dbReference type="OrthoDB" id="292964at2759"/>
<dbReference type="GO" id="GO:0006508">
    <property type="term" value="P:proteolysis"/>
    <property type="evidence" value="ECO:0007669"/>
    <property type="project" value="UniProtKB-KW"/>
</dbReference>
<reference evidence="4" key="1">
    <citation type="journal article" date="2014" name="PLoS ONE">
        <title>The genome and linkage map of the northern pike (Esox lucius): conserved synteny revealed between the salmonid sister group and the Neoteleostei.</title>
        <authorList>
            <person name="Rondeau E.B."/>
            <person name="Minkley D.R."/>
            <person name="Leong J.S."/>
            <person name="Messmer A.M."/>
            <person name="Jantzen J.R."/>
            <person name="von Schalburg K.R."/>
            <person name="Lemon C."/>
            <person name="Bird N.H."/>
            <person name="Koop B.F."/>
        </authorList>
    </citation>
    <scope>NUCLEOTIDE SEQUENCE</scope>
</reference>
<dbReference type="PROSITE" id="PS00973">
    <property type="entry name" value="USP_2"/>
    <property type="match status" value="1"/>
</dbReference>
<dbReference type="InterPro" id="IPR028889">
    <property type="entry name" value="USP"/>
</dbReference>
<dbReference type="InterPro" id="IPR050164">
    <property type="entry name" value="Peptidase_C19"/>
</dbReference>
<evidence type="ECO:0000313" key="3">
    <source>
        <dbReference type="Ensembl" id="ENSELUP00000001843.2"/>
    </source>
</evidence>
<dbReference type="Pfam" id="PF00443">
    <property type="entry name" value="UCH"/>
    <property type="match status" value="1"/>
</dbReference>
<dbReference type="InParanoid" id="A0A3P8XE13"/>
<reference evidence="3" key="4">
    <citation type="submission" date="2025-09" db="UniProtKB">
        <authorList>
            <consortium name="Ensembl"/>
        </authorList>
    </citation>
    <scope>IDENTIFICATION</scope>
</reference>
<evidence type="ECO:0000256" key="1">
    <source>
        <dbReference type="RuleBase" id="RU366025"/>
    </source>
</evidence>
<proteinExistence type="inferred from homology"/>
<dbReference type="GO" id="GO:0004843">
    <property type="term" value="F:cysteine-type deubiquitinase activity"/>
    <property type="evidence" value="ECO:0007669"/>
    <property type="project" value="UniProtKB-UniRule"/>
</dbReference>
<dbReference type="Gene3D" id="3.90.70.10">
    <property type="entry name" value="Cysteine proteinases"/>
    <property type="match status" value="1"/>
</dbReference>
<dbReference type="OMA" id="IMLWRKG"/>
<keyword evidence="1" id="KW-0378">Hydrolase</keyword>
<keyword evidence="1" id="KW-0833">Ubl conjugation pathway</keyword>
<keyword evidence="4" id="KW-1185">Reference proteome</keyword>
<name>A0A3P8XE13_ESOLU</name>
<dbReference type="AlphaFoldDB" id="A0A3P8XE13"/>
<dbReference type="PROSITE" id="PS50235">
    <property type="entry name" value="USP_3"/>
    <property type="match status" value="1"/>
</dbReference>
<dbReference type="EC" id="3.4.19.12" evidence="1"/>